<dbReference type="AlphaFoldDB" id="A0A7N0VFD8"/>
<dbReference type="Pfam" id="PF03126">
    <property type="entry name" value="Plus-3"/>
    <property type="match status" value="1"/>
</dbReference>
<protein>
    <submittedName>
        <fullName evidence="5">Uncharacterized protein</fullName>
    </submittedName>
</protein>
<organism evidence="5 6">
    <name type="scientific">Kalanchoe fedtschenkoi</name>
    <name type="common">Lavender scallops</name>
    <name type="synonym">South American air plant</name>
    <dbReference type="NCBI Taxonomy" id="63787"/>
    <lineage>
        <taxon>Eukaryota</taxon>
        <taxon>Viridiplantae</taxon>
        <taxon>Streptophyta</taxon>
        <taxon>Embryophyta</taxon>
        <taxon>Tracheophyta</taxon>
        <taxon>Spermatophyta</taxon>
        <taxon>Magnoliopsida</taxon>
        <taxon>eudicotyledons</taxon>
        <taxon>Gunneridae</taxon>
        <taxon>Pentapetalae</taxon>
        <taxon>Saxifragales</taxon>
        <taxon>Crassulaceae</taxon>
        <taxon>Kalanchoe</taxon>
    </lineage>
</organism>
<dbReference type="PROSITE" id="PS50829">
    <property type="entry name" value="GYF"/>
    <property type="match status" value="1"/>
</dbReference>
<dbReference type="EnsemblPlants" id="Kaladp0809s0053.2.v1.1">
    <property type="protein sequence ID" value="Kaladp0809s0053.2.v1.1"/>
    <property type="gene ID" value="Kaladp0809s0053.v1.1"/>
</dbReference>
<evidence type="ECO:0000256" key="1">
    <source>
        <dbReference type="SAM" id="MobiDB-lite"/>
    </source>
</evidence>
<name>A0A7N0VFD8_KALFE</name>
<sequence>MKHSQFIWVEDNNGHQNQEEFQPWIPARQSRKLKTNKIEFVGWGSKQLFGFLASIGVDTADKLSQHDVTGIIYKYINANNLINPNKKKRVVCDERLQLLFGRKTVGRIKISDLLERHLAENQEETASEGDELLYSSDEDASVTPKRKAISSTEKRSPKKTRQTAPSNDSCFAEVIPENIKLVYLRKSLVQVLSKDTETFDNKIAETFVRIKSDPNDFTQKNYFQLVRVIGLKRPTGTDALNNQILLQVSNSIKDISISMLSDDDFSKEECEDVKRRIKEGLLGRLTVVELEQKAQTLHQDITKHWIETELVLLQRLIDRANEKGWRRELSDYLDRRQLLQTPSEQIRLLQELPKVIAEKIVPTLPKETTPEQKPEPKARIIPEPAEKKYSGDVSDDEDGWLESIIIAAEDARAQSLTANDTTTPADPAPAFKTEFPAAEDQAQAVTDEGDGLTPAKSEGSQVTMHNVTITKSAEIPAESPKSVSFPDNKSAIPNPNLSVAVEDESGSVDNPAESPKIITPLSKLDSKLSRPFPYLTVEVKDLAAVENAESVAENPKKETTVYKQNEKVGAPEVIELSDDDDDEATSSLFCDQPERPLWEYLDPLGAVQGPFSLLTMKRWADADYFPSGFLVWKTGSPDIKFALAEVIRQSFSNHGH</sequence>
<dbReference type="InterPro" id="IPR035445">
    <property type="entry name" value="GYF-like_dom_sf"/>
</dbReference>
<dbReference type="GO" id="GO:0003677">
    <property type="term" value="F:DNA binding"/>
    <property type="evidence" value="ECO:0007669"/>
    <property type="project" value="InterPro"/>
</dbReference>
<proteinExistence type="predicted"/>
<dbReference type="Gene3D" id="1.10.245.10">
    <property type="entry name" value="SWIB/MDM2 domain"/>
    <property type="match status" value="1"/>
</dbReference>
<feature type="domain" description="GYF" evidence="2">
    <location>
        <begin position="595"/>
        <end position="652"/>
    </location>
</feature>
<feature type="region of interest" description="Disordered" evidence="1">
    <location>
        <begin position="124"/>
        <end position="167"/>
    </location>
</feature>
<dbReference type="InterPro" id="IPR003169">
    <property type="entry name" value="GYF"/>
</dbReference>
<dbReference type="Gene3D" id="3.30.1490.40">
    <property type="match status" value="1"/>
</dbReference>
<dbReference type="Gene3D" id="3.90.70.200">
    <property type="entry name" value="Plus-3 domain"/>
    <property type="match status" value="1"/>
</dbReference>
<dbReference type="CDD" id="cd10567">
    <property type="entry name" value="SWIB-MDM2_like"/>
    <property type="match status" value="1"/>
</dbReference>
<dbReference type="PANTHER" id="PTHR46851:SF11">
    <property type="entry name" value="GYF DOMAIN-CONTAINING PROTEIN"/>
    <property type="match status" value="1"/>
</dbReference>
<dbReference type="Gramene" id="Kaladp0809s0053.3.v1.1">
    <property type="protein sequence ID" value="Kaladp0809s0053.3.v1.1"/>
    <property type="gene ID" value="Kaladp0809s0053.v1.1"/>
</dbReference>
<dbReference type="Pfam" id="PF02201">
    <property type="entry name" value="SWIB"/>
    <property type="match status" value="1"/>
</dbReference>
<feature type="domain" description="DM2" evidence="4">
    <location>
        <begin position="37"/>
        <end position="120"/>
    </location>
</feature>
<feature type="compositionally biased region" description="Acidic residues" evidence="1">
    <location>
        <begin position="124"/>
        <end position="140"/>
    </location>
</feature>
<dbReference type="Pfam" id="PF02213">
    <property type="entry name" value="GYF"/>
    <property type="match status" value="1"/>
</dbReference>
<dbReference type="SUPFAM" id="SSF55277">
    <property type="entry name" value="GYF domain"/>
    <property type="match status" value="1"/>
</dbReference>
<dbReference type="InterPro" id="IPR058668">
    <property type="entry name" value="NERD_dom"/>
</dbReference>
<dbReference type="OMA" id="AWNDADY"/>
<dbReference type="InterPro" id="IPR003121">
    <property type="entry name" value="SWIB_MDM2_domain"/>
</dbReference>
<dbReference type="PANTHER" id="PTHR46851">
    <property type="entry name" value="OS01G0884500 PROTEIN"/>
    <property type="match status" value="1"/>
</dbReference>
<dbReference type="Proteomes" id="UP000594263">
    <property type="component" value="Unplaced"/>
</dbReference>
<keyword evidence="6" id="KW-1185">Reference proteome</keyword>
<feature type="domain" description="Plus3" evidence="3">
    <location>
        <begin position="173"/>
        <end position="302"/>
    </location>
</feature>
<dbReference type="EnsemblPlants" id="Kaladp0809s0053.3.v1.1">
    <property type="protein sequence ID" value="Kaladp0809s0053.3.v1.1"/>
    <property type="gene ID" value="Kaladp0809s0053.v1.1"/>
</dbReference>
<dbReference type="EnsemblPlants" id="Kaladp0809s0053.1.v1.1">
    <property type="protein sequence ID" value="Kaladp0809s0053.1.v1.1"/>
    <property type="gene ID" value="Kaladp0809s0053.v1.1"/>
</dbReference>
<dbReference type="InterPro" id="IPR036128">
    <property type="entry name" value="Plus3-like_sf"/>
</dbReference>
<dbReference type="SMART" id="SM00444">
    <property type="entry name" value="GYF"/>
    <property type="match status" value="1"/>
</dbReference>
<feature type="region of interest" description="Disordered" evidence="1">
    <location>
        <begin position="472"/>
        <end position="491"/>
    </location>
</feature>
<evidence type="ECO:0000259" key="4">
    <source>
        <dbReference type="PROSITE" id="PS51925"/>
    </source>
</evidence>
<evidence type="ECO:0000259" key="2">
    <source>
        <dbReference type="PROSITE" id="PS50829"/>
    </source>
</evidence>
<dbReference type="Gramene" id="Kaladp0809s0053.2.v1.1">
    <property type="protein sequence ID" value="Kaladp0809s0053.2.v1.1"/>
    <property type="gene ID" value="Kaladp0809s0053.v1.1"/>
</dbReference>
<dbReference type="Pfam" id="PF25980">
    <property type="entry name" value="NERD_plant"/>
    <property type="match status" value="1"/>
</dbReference>
<accession>A0A7N0VFD8</accession>
<dbReference type="InterPro" id="IPR004343">
    <property type="entry name" value="Plus-3_dom"/>
</dbReference>
<dbReference type="PROSITE" id="PS51925">
    <property type="entry name" value="SWIB_MDM2"/>
    <property type="match status" value="1"/>
</dbReference>
<dbReference type="InterPro" id="IPR036885">
    <property type="entry name" value="SWIB_MDM2_dom_sf"/>
</dbReference>
<dbReference type="PROSITE" id="PS51360">
    <property type="entry name" value="PLUS3"/>
    <property type="match status" value="1"/>
</dbReference>
<reference evidence="5" key="1">
    <citation type="submission" date="2021-01" db="UniProtKB">
        <authorList>
            <consortium name="EnsemblPlants"/>
        </authorList>
    </citation>
    <scope>IDENTIFICATION</scope>
</reference>
<dbReference type="Gramene" id="Kaladp0809s0053.1.v1.1">
    <property type="protein sequence ID" value="Kaladp0809s0053.1.v1.1"/>
    <property type="gene ID" value="Kaladp0809s0053.v1.1"/>
</dbReference>
<feature type="compositionally biased region" description="Polar residues" evidence="1">
    <location>
        <begin position="481"/>
        <end position="491"/>
    </location>
</feature>
<dbReference type="SMART" id="SM00719">
    <property type="entry name" value="Plus3"/>
    <property type="match status" value="1"/>
</dbReference>
<evidence type="ECO:0000313" key="6">
    <source>
        <dbReference type="Proteomes" id="UP000594263"/>
    </source>
</evidence>
<evidence type="ECO:0000259" key="3">
    <source>
        <dbReference type="PROSITE" id="PS51360"/>
    </source>
</evidence>
<evidence type="ECO:0000313" key="5">
    <source>
        <dbReference type="EnsemblPlants" id="Kaladp0809s0053.3.v1.1"/>
    </source>
</evidence>
<dbReference type="InterPro" id="IPR045894">
    <property type="entry name" value="At5g08430-like"/>
</dbReference>
<dbReference type="SUPFAM" id="SSF159042">
    <property type="entry name" value="Plus3-like"/>
    <property type="match status" value="1"/>
</dbReference>
<dbReference type="SUPFAM" id="SSF47592">
    <property type="entry name" value="SWIB/MDM2 domain"/>
    <property type="match status" value="1"/>
</dbReference>